<reference evidence="1 2" key="1">
    <citation type="submission" date="2007-11" db="EMBL/GenBank/DDBJ databases">
        <title>Complete sequence of chromosome of Shewanella baltica OS195.</title>
        <authorList>
            <consortium name="US DOE Joint Genome Institute"/>
            <person name="Copeland A."/>
            <person name="Lucas S."/>
            <person name="Lapidus A."/>
            <person name="Barry K."/>
            <person name="Glavina del Rio T."/>
            <person name="Dalin E."/>
            <person name="Tice H."/>
            <person name="Pitluck S."/>
            <person name="Chain P."/>
            <person name="Malfatti S."/>
            <person name="Shin M."/>
            <person name="Vergez L."/>
            <person name="Schmutz J."/>
            <person name="Larimer F."/>
            <person name="Land M."/>
            <person name="Hauser L."/>
            <person name="Kyrpides N."/>
            <person name="Kim E."/>
            <person name="Brettar I."/>
            <person name="Rodrigues J."/>
            <person name="Konstantinidis K."/>
            <person name="Klappenbach J."/>
            <person name="Hofle M."/>
            <person name="Tiedje J."/>
            <person name="Richardson P."/>
        </authorList>
    </citation>
    <scope>NUCLEOTIDE SEQUENCE [LARGE SCALE GENOMIC DNA]</scope>
    <source>
        <strain evidence="1 2">OS195</strain>
    </source>
</reference>
<proteinExistence type="predicted"/>
<dbReference type="AlphaFoldDB" id="A9L617"/>
<accession>A9L617</accession>
<dbReference type="EMBL" id="CP000891">
    <property type="protein sequence ID" value="ABX51282.1"/>
    <property type="molecule type" value="Genomic_DNA"/>
</dbReference>
<organism evidence="1 2">
    <name type="scientific">Shewanella baltica (strain OS195)</name>
    <dbReference type="NCBI Taxonomy" id="399599"/>
    <lineage>
        <taxon>Bacteria</taxon>
        <taxon>Pseudomonadati</taxon>
        <taxon>Pseudomonadota</taxon>
        <taxon>Gammaproteobacteria</taxon>
        <taxon>Alteromonadales</taxon>
        <taxon>Shewanellaceae</taxon>
        <taxon>Shewanella</taxon>
    </lineage>
</organism>
<evidence type="ECO:0000313" key="1">
    <source>
        <dbReference type="EMBL" id="ABX51282.1"/>
    </source>
</evidence>
<dbReference type="GeneID" id="59388099"/>
<dbReference type="RefSeq" id="WP_012197729.1">
    <property type="nucleotide sequence ID" value="NC_009997.1"/>
</dbReference>
<evidence type="ECO:0000313" key="2">
    <source>
        <dbReference type="Proteomes" id="UP000000770"/>
    </source>
</evidence>
<dbReference type="KEGG" id="sbn:Sbal195_4122"/>
<name>A9L617_SHEB9</name>
<dbReference type="Proteomes" id="UP000000770">
    <property type="component" value="Chromosome"/>
</dbReference>
<dbReference type="HOGENOM" id="CLU_213388_0_0_6"/>
<protein>
    <submittedName>
        <fullName evidence="1">Uncharacterized protein</fullName>
    </submittedName>
</protein>
<sequence>MHTEGLTGLSTIVEVTVGGMDAAVEPSGMSSWRVSGMTVLNQYHLLPKVTLLTK</sequence>
<gene>
    <name evidence="1" type="ordered locus">Sbal195_4122</name>
</gene>